<dbReference type="AlphaFoldDB" id="A0AAP0X1E0"/>
<dbReference type="Proteomes" id="UP001415857">
    <property type="component" value="Unassembled WGS sequence"/>
</dbReference>
<dbReference type="CDD" id="cd06222">
    <property type="entry name" value="RNase_H_like"/>
    <property type="match status" value="1"/>
</dbReference>
<evidence type="ECO:0000259" key="1">
    <source>
        <dbReference type="Pfam" id="PF13456"/>
    </source>
</evidence>
<evidence type="ECO:0000313" key="2">
    <source>
        <dbReference type="EMBL" id="KAK9282325.1"/>
    </source>
</evidence>
<keyword evidence="3" id="KW-1185">Reference proteome</keyword>
<dbReference type="SUPFAM" id="SSF53098">
    <property type="entry name" value="Ribonuclease H-like"/>
    <property type="match status" value="1"/>
</dbReference>
<dbReference type="PANTHER" id="PTHR33116">
    <property type="entry name" value="REVERSE TRANSCRIPTASE ZINC-BINDING DOMAIN-CONTAINING PROTEIN-RELATED-RELATED"/>
    <property type="match status" value="1"/>
</dbReference>
<dbReference type="GO" id="GO:0004523">
    <property type="term" value="F:RNA-DNA hybrid ribonuclease activity"/>
    <property type="evidence" value="ECO:0007669"/>
    <property type="project" value="InterPro"/>
</dbReference>
<dbReference type="EMBL" id="JBBPBK010000007">
    <property type="protein sequence ID" value="KAK9282325.1"/>
    <property type="molecule type" value="Genomic_DNA"/>
</dbReference>
<dbReference type="InterPro" id="IPR036397">
    <property type="entry name" value="RNaseH_sf"/>
</dbReference>
<reference evidence="2 3" key="1">
    <citation type="journal article" date="2024" name="Plant J.">
        <title>Genome sequences and population genomics reveal climatic adaptation and genomic divergence between two closely related sweetgum species.</title>
        <authorList>
            <person name="Xu W.Q."/>
            <person name="Ren C.Q."/>
            <person name="Zhang X.Y."/>
            <person name="Comes H.P."/>
            <person name="Liu X.H."/>
            <person name="Li Y.G."/>
            <person name="Kettle C.J."/>
            <person name="Jalonen R."/>
            <person name="Gaisberger H."/>
            <person name="Ma Y.Z."/>
            <person name="Qiu Y.X."/>
        </authorList>
    </citation>
    <scope>NUCLEOTIDE SEQUENCE [LARGE SCALE GENOMIC DNA]</scope>
    <source>
        <strain evidence="2">Hangzhou</strain>
    </source>
</reference>
<organism evidence="2 3">
    <name type="scientific">Liquidambar formosana</name>
    <name type="common">Formosan gum</name>
    <dbReference type="NCBI Taxonomy" id="63359"/>
    <lineage>
        <taxon>Eukaryota</taxon>
        <taxon>Viridiplantae</taxon>
        <taxon>Streptophyta</taxon>
        <taxon>Embryophyta</taxon>
        <taxon>Tracheophyta</taxon>
        <taxon>Spermatophyta</taxon>
        <taxon>Magnoliopsida</taxon>
        <taxon>eudicotyledons</taxon>
        <taxon>Gunneridae</taxon>
        <taxon>Pentapetalae</taxon>
        <taxon>Saxifragales</taxon>
        <taxon>Altingiaceae</taxon>
        <taxon>Liquidambar</taxon>
    </lineage>
</organism>
<name>A0AAP0X1E0_LIQFO</name>
<dbReference type="GO" id="GO:0003676">
    <property type="term" value="F:nucleic acid binding"/>
    <property type="evidence" value="ECO:0007669"/>
    <property type="project" value="InterPro"/>
</dbReference>
<dbReference type="Gene3D" id="3.30.420.10">
    <property type="entry name" value="Ribonuclease H-like superfamily/Ribonuclease H"/>
    <property type="match status" value="1"/>
</dbReference>
<sequence length="594" mass="67938">MAIKLNMSKAYDRIEWFFLEAMMQKLGFSDKWINWIMMIQSFFAKLIQRNVISFKTFCAEGQEKYLGLPAIIGQSKKSLFASIREKVETRVGGWKGKLLSQARKEVVLKSVALAMPNFAMFCFKLLVGLCREINSCLTNFWWGSNENNKKIHWVRWGKLTEPKDEGGLGFRELESFNLAMLAKQGWRLMVKPHLMVARFFRGWCSILEGRKILQAGVRWKVRNGANIRVWKDPWLSEPITFKAKSQPPYRCGDMRVAELIDMDRKCWKKEAVKQLLDEQEENMVFGLPVAWMASKDKIIWHYTTNGQCTVKSGYVVGKLKQNQVAITLIKSFGNLSGDFKFLGSYGTFYGDVFMRLYLSAISSSKDCHNGMKPARFVARNDRSLNGRKWEPNEVFLKATADEGEYEQALTQGITMGETANADQAIDQWPPKWQPPPTSLFKLNFDGAWIESDGMEGASIVIRDPYGLFIAGMAKKLKYVRSVQMVEALAMREGIRFSTEMSIKGLLVEGDAKGVIECMIRRKEMVEEIAIICGDTQLLADEAKVEAFCYTLRKHNCVADAMAKHAIRVDDFEVWLEDPPGWLSPFLEEDMPIIM</sequence>
<dbReference type="InterPro" id="IPR002156">
    <property type="entry name" value="RNaseH_domain"/>
</dbReference>
<protein>
    <recommendedName>
        <fullName evidence="1">RNase H type-1 domain-containing protein</fullName>
    </recommendedName>
</protein>
<dbReference type="InterPro" id="IPR044730">
    <property type="entry name" value="RNase_H-like_dom_plant"/>
</dbReference>
<accession>A0AAP0X1E0</accession>
<comment type="caution">
    <text evidence="2">The sequence shown here is derived from an EMBL/GenBank/DDBJ whole genome shotgun (WGS) entry which is preliminary data.</text>
</comment>
<dbReference type="Pfam" id="PF13456">
    <property type="entry name" value="RVT_3"/>
    <property type="match status" value="1"/>
</dbReference>
<dbReference type="PANTHER" id="PTHR33116:SF86">
    <property type="entry name" value="REVERSE TRANSCRIPTASE DOMAIN-CONTAINING PROTEIN"/>
    <property type="match status" value="1"/>
</dbReference>
<feature type="domain" description="RNase H type-1" evidence="1">
    <location>
        <begin position="443"/>
        <end position="565"/>
    </location>
</feature>
<dbReference type="InterPro" id="IPR012337">
    <property type="entry name" value="RNaseH-like_sf"/>
</dbReference>
<proteinExistence type="predicted"/>
<evidence type="ECO:0000313" key="3">
    <source>
        <dbReference type="Proteomes" id="UP001415857"/>
    </source>
</evidence>
<gene>
    <name evidence="2" type="ORF">L1049_005239</name>
</gene>